<gene>
    <name evidence="1" type="ORF">AMORRO_LOCUS1710</name>
</gene>
<sequence length="74" mass="8903">MSKRHLRHKKLELIKIAVPCKIFRRRDALRVSFDKPEIGQEKERTEDVTLSDLWELKLIYIFEALIYLKMFGVV</sequence>
<keyword evidence="2" id="KW-1185">Reference proteome</keyword>
<name>A0A9N8Z5T5_9GLOM</name>
<proteinExistence type="predicted"/>
<evidence type="ECO:0000313" key="2">
    <source>
        <dbReference type="Proteomes" id="UP000789342"/>
    </source>
</evidence>
<reference evidence="1" key="1">
    <citation type="submission" date="2021-06" db="EMBL/GenBank/DDBJ databases">
        <authorList>
            <person name="Kallberg Y."/>
            <person name="Tangrot J."/>
            <person name="Rosling A."/>
        </authorList>
    </citation>
    <scope>NUCLEOTIDE SEQUENCE</scope>
    <source>
        <strain evidence="1">CL551</strain>
    </source>
</reference>
<organism evidence="1 2">
    <name type="scientific">Acaulospora morrowiae</name>
    <dbReference type="NCBI Taxonomy" id="94023"/>
    <lineage>
        <taxon>Eukaryota</taxon>
        <taxon>Fungi</taxon>
        <taxon>Fungi incertae sedis</taxon>
        <taxon>Mucoromycota</taxon>
        <taxon>Glomeromycotina</taxon>
        <taxon>Glomeromycetes</taxon>
        <taxon>Diversisporales</taxon>
        <taxon>Acaulosporaceae</taxon>
        <taxon>Acaulospora</taxon>
    </lineage>
</organism>
<comment type="caution">
    <text evidence="1">The sequence shown here is derived from an EMBL/GenBank/DDBJ whole genome shotgun (WGS) entry which is preliminary data.</text>
</comment>
<evidence type="ECO:0000313" key="1">
    <source>
        <dbReference type="EMBL" id="CAG8467740.1"/>
    </source>
</evidence>
<dbReference type="EMBL" id="CAJVPV010000651">
    <property type="protein sequence ID" value="CAG8467740.1"/>
    <property type="molecule type" value="Genomic_DNA"/>
</dbReference>
<dbReference type="AlphaFoldDB" id="A0A9N8Z5T5"/>
<dbReference type="Proteomes" id="UP000789342">
    <property type="component" value="Unassembled WGS sequence"/>
</dbReference>
<accession>A0A9N8Z5T5</accession>
<protein>
    <submittedName>
        <fullName evidence="1">18246_t:CDS:1</fullName>
    </submittedName>
</protein>